<dbReference type="InterPro" id="IPR003029">
    <property type="entry name" value="S1_domain"/>
</dbReference>
<dbReference type="PROSITE" id="PS50126">
    <property type="entry name" value="S1"/>
    <property type="match status" value="1"/>
</dbReference>
<dbReference type="GO" id="GO:0000177">
    <property type="term" value="C:cytoplasmic exosome (RNase complex)"/>
    <property type="evidence" value="ECO:0007669"/>
    <property type="project" value="TreeGrafter"/>
</dbReference>
<keyword evidence="1" id="KW-0271">Exosome</keyword>
<dbReference type="EMBL" id="JACEEZ010012573">
    <property type="protein sequence ID" value="KAG0720616.1"/>
    <property type="molecule type" value="Genomic_DNA"/>
</dbReference>
<keyword evidence="2" id="KW-0694">RNA-binding</keyword>
<dbReference type="GO" id="GO:0071051">
    <property type="term" value="P:poly(A)-dependent snoRNA 3'-end processing"/>
    <property type="evidence" value="ECO:0007669"/>
    <property type="project" value="TreeGrafter"/>
</dbReference>
<organism evidence="5 6">
    <name type="scientific">Chionoecetes opilio</name>
    <name type="common">Atlantic snow crab</name>
    <name type="synonym">Cancer opilio</name>
    <dbReference type="NCBI Taxonomy" id="41210"/>
    <lineage>
        <taxon>Eukaryota</taxon>
        <taxon>Metazoa</taxon>
        <taxon>Ecdysozoa</taxon>
        <taxon>Arthropoda</taxon>
        <taxon>Crustacea</taxon>
        <taxon>Multicrustacea</taxon>
        <taxon>Malacostraca</taxon>
        <taxon>Eumalacostraca</taxon>
        <taxon>Eucarida</taxon>
        <taxon>Decapoda</taxon>
        <taxon>Pleocyemata</taxon>
        <taxon>Brachyura</taxon>
        <taxon>Eubrachyura</taxon>
        <taxon>Majoidea</taxon>
        <taxon>Majidae</taxon>
        <taxon>Chionoecetes</taxon>
    </lineage>
</organism>
<evidence type="ECO:0000256" key="2">
    <source>
        <dbReference type="ARBA" id="ARBA00022884"/>
    </source>
</evidence>
<dbReference type="GO" id="GO:0003723">
    <property type="term" value="F:RNA binding"/>
    <property type="evidence" value="ECO:0007669"/>
    <property type="project" value="UniProtKB-KW"/>
</dbReference>
<dbReference type="PANTHER" id="PTHR21321">
    <property type="entry name" value="PNAS-3 RELATED"/>
    <property type="match status" value="1"/>
</dbReference>
<gene>
    <name evidence="5" type="primary">Exosc2</name>
    <name evidence="5" type="ORF">GWK47_048153</name>
</gene>
<dbReference type="InterPro" id="IPR036612">
    <property type="entry name" value="KH_dom_type_1_sf"/>
</dbReference>
<dbReference type="InterPro" id="IPR048565">
    <property type="entry name" value="S1_RRP4"/>
</dbReference>
<sequence>MTPYQQGNKSQVTVSSSSSSHPGVWLVAELEVSELVCASVRRIALHVNTATTTGKLIFGAKREAGLGTGEEGGKCGAYRPWWVCKRPPTSVLSPQERGHGTYMEKGVQVASVAGCVTRVNRLITVTPLRQVYQGAVGDTVVGRITRVQNNRWKVDVNSRLDAELRLSNIQLPGGEQRRCSVEDERDMRALLTEGDLVCVEVQKICDDGLLRLAARSNKFGKVSDLHGQGSLARYITQQIQCLTASTLVAVSPSLIAQDKQRMHDLPCGARVVFGANGYVYITPTVPQEQASTYIVNFEEVPVEVRKTIGRLRNCLKLLAHHSIMISPTSVMTAYDTSIELEFEVRDLLKLDVMQDVALAAVQSMNK</sequence>
<dbReference type="GO" id="GO:0000467">
    <property type="term" value="P:exonucleolytic trimming to generate mature 3'-end of 5.8S rRNA from tricistronic rRNA transcript (SSU-rRNA, 5.8S rRNA, LSU-rRNA)"/>
    <property type="evidence" value="ECO:0007669"/>
    <property type="project" value="TreeGrafter"/>
</dbReference>
<dbReference type="GO" id="GO:0034475">
    <property type="term" value="P:U4 snRNA 3'-end processing"/>
    <property type="evidence" value="ECO:0007669"/>
    <property type="project" value="TreeGrafter"/>
</dbReference>
<dbReference type="Pfam" id="PF21266">
    <property type="entry name" value="S1_RRP4"/>
    <property type="match status" value="1"/>
</dbReference>
<evidence type="ECO:0000313" key="6">
    <source>
        <dbReference type="Proteomes" id="UP000770661"/>
    </source>
</evidence>
<dbReference type="InterPro" id="IPR026699">
    <property type="entry name" value="Exosome_RNA_bind1/RRP40/RRP4"/>
</dbReference>
<dbReference type="SUPFAM" id="SSF50249">
    <property type="entry name" value="Nucleic acid-binding proteins"/>
    <property type="match status" value="1"/>
</dbReference>
<dbReference type="GO" id="GO:0071035">
    <property type="term" value="P:nuclear polyadenylation-dependent rRNA catabolic process"/>
    <property type="evidence" value="ECO:0007669"/>
    <property type="project" value="TreeGrafter"/>
</dbReference>
<keyword evidence="6" id="KW-1185">Reference proteome</keyword>
<dbReference type="Proteomes" id="UP000770661">
    <property type="component" value="Unassembled WGS sequence"/>
</dbReference>
<dbReference type="Gene3D" id="2.40.50.100">
    <property type="match status" value="1"/>
</dbReference>
<dbReference type="GO" id="GO:0000176">
    <property type="term" value="C:nuclear exosome (RNase complex)"/>
    <property type="evidence" value="ECO:0007669"/>
    <property type="project" value="TreeGrafter"/>
</dbReference>
<proteinExistence type="predicted"/>
<evidence type="ECO:0000256" key="3">
    <source>
        <dbReference type="SAM" id="MobiDB-lite"/>
    </source>
</evidence>
<protein>
    <submittedName>
        <fullName evidence="5">Exosome complex component RRP4</fullName>
    </submittedName>
</protein>
<accession>A0A8J5CU13</accession>
<dbReference type="PANTHER" id="PTHR21321:SF4">
    <property type="entry name" value="EXOSOME COMPLEX COMPONENT RRP4"/>
    <property type="match status" value="1"/>
</dbReference>
<dbReference type="OrthoDB" id="1650at2759"/>
<dbReference type="InterPro" id="IPR012340">
    <property type="entry name" value="NA-bd_OB-fold"/>
</dbReference>
<name>A0A8J5CU13_CHIOP</name>
<feature type="compositionally biased region" description="Polar residues" evidence="3">
    <location>
        <begin position="1"/>
        <end position="14"/>
    </location>
</feature>
<reference evidence="5" key="1">
    <citation type="submission" date="2020-07" db="EMBL/GenBank/DDBJ databases">
        <title>The High-quality genome of the commercially important snow crab, Chionoecetes opilio.</title>
        <authorList>
            <person name="Jeong J.-H."/>
            <person name="Ryu S."/>
        </authorList>
    </citation>
    <scope>NUCLEOTIDE SEQUENCE</scope>
    <source>
        <strain evidence="5">MADBK_172401_WGS</strain>
        <tissue evidence="5">Digestive gland</tissue>
    </source>
</reference>
<evidence type="ECO:0000256" key="1">
    <source>
        <dbReference type="ARBA" id="ARBA00022835"/>
    </source>
</evidence>
<dbReference type="SUPFAM" id="SSF110324">
    <property type="entry name" value="Ribosomal L27 protein-like"/>
    <property type="match status" value="1"/>
</dbReference>
<evidence type="ECO:0000313" key="5">
    <source>
        <dbReference type="EMBL" id="KAG0720616.1"/>
    </source>
</evidence>
<dbReference type="CDD" id="cd05789">
    <property type="entry name" value="S1_Rrp4"/>
    <property type="match status" value="1"/>
</dbReference>
<comment type="caution">
    <text evidence="5">The sequence shown here is derived from an EMBL/GenBank/DDBJ whole genome shotgun (WGS) entry which is preliminary data.</text>
</comment>
<feature type="domain" description="S1 motif" evidence="4">
    <location>
        <begin position="137"/>
        <end position="215"/>
    </location>
</feature>
<evidence type="ECO:0000259" key="4">
    <source>
        <dbReference type="PROSITE" id="PS50126"/>
    </source>
</evidence>
<dbReference type="SMART" id="SM00316">
    <property type="entry name" value="S1"/>
    <property type="match status" value="1"/>
</dbReference>
<feature type="region of interest" description="Disordered" evidence="3">
    <location>
        <begin position="1"/>
        <end position="20"/>
    </location>
</feature>
<dbReference type="Gene3D" id="2.40.50.140">
    <property type="entry name" value="Nucleic acid-binding proteins"/>
    <property type="match status" value="1"/>
</dbReference>
<dbReference type="GO" id="GO:0071038">
    <property type="term" value="P:TRAMP-dependent tRNA surveillance pathway"/>
    <property type="evidence" value="ECO:0007669"/>
    <property type="project" value="TreeGrafter"/>
</dbReference>
<dbReference type="CDD" id="cd22525">
    <property type="entry name" value="KH-I_Rrp4_eukar"/>
    <property type="match status" value="1"/>
</dbReference>
<dbReference type="GO" id="GO:0071034">
    <property type="term" value="P:CUT catabolic process"/>
    <property type="evidence" value="ECO:0007669"/>
    <property type="project" value="TreeGrafter"/>
</dbReference>
<dbReference type="AlphaFoldDB" id="A0A8J5CU13"/>
<dbReference type="SUPFAM" id="SSF54791">
    <property type="entry name" value="Eukaryotic type KH-domain (KH-domain type I)"/>
    <property type="match status" value="1"/>
</dbReference>